<sequence>MPTSRGGSEVRRFISQLPSKLEKQVLRGAARAGGKIIEAEAKERSISSDVDEAIVLRTKLEAGRITVKITVRKGWGRAIANWLEYGTDAHFITLAKDESGGKSVARFNATTKRSMVIGGKFVGETIFHPGAKPHPFLRPSLDIKGAEAIAAAQSYINAHVTRSGIVASAEPEGDDE</sequence>
<accession>A0A2T5U0Q8</accession>
<dbReference type="GeneID" id="91007074"/>
<dbReference type="OrthoDB" id="7566406at2"/>
<name>A0A2T5U0Q8_9SPHN</name>
<evidence type="ECO:0000313" key="1">
    <source>
        <dbReference type="EMBL" id="PTW45075.1"/>
    </source>
</evidence>
<reference evidence="1 2" key="1">
    <citation type="submission" date="2018-04" db="EMBL/GenBank/DDBJ databases">
        <title>Genomic Encyclopedia of Type Strains, Phase III (KMG-III): the genomes of soil and plant-associated and newly described type strains.</title>
        <authorList>
            <person name="Whitman W."/>
        </authorList>
    </citation>
    <scope>NUCLEOTIDE SEQUENCE [LARGE SCALE GENOMIC DNA]</scope>
    <source>
        <strain evidence="1 2">MA-olki</strain>
    </source>
</reference>
<dbReference type="EMBL" id="QAYE01000008">
    <property type="protein sequence ID" value="PTW45075.1"/>
    <property type="molecule type" value="Genomic_DNA"/>
</dbReference>
<proteinExistence type="predicted"/>
<gene>
    <name evidence="1" type="ORF">C8J25_108167</name>
</gene>
<organism evidence="1 2">
    <name type="scientific">Sphingomonas faeni</name>
    <dbReference type="NCBI Taxonomy" id="185950"/>
    <lineage>
        <taxon>Bacteria</taxon>
        <taxon>Pseudomonadati</taxon>
        <taxon>Pseudomonadota</taxon>
        <taxon>Alphaproteobacteria</taxon>
        <taxon>Sphingomonadales</taxon>
        <taxon>Sphingomonadaceae</taxon>
        <taxon>Sphingomonas</taxon>
    </lineage>
</organism>
<evidence type="ECO:0000313" key="2">
    <source>
        <dbReference type="Proteomes" id="UP000244013"/>
    </source>
</evidence>
<dbReference type="Proteomes" id="UP000244013">
    <property type="component" value="Unassembled WGS sequence"/>
</dbReference>
<dbReference type="AlphaFoldDB" id="A0A2T5U0Q8"/>
<protein>
    <submittedName>
        <fullName evidence="1">Bacteriophage HK97-gp10 putative tail-component</fullName>
    </submittedName>
</protein>
<dbReference type="RefSeq" id="WP_107955252.1">
    <property type="nucleotide sequence ID" value="NZ_QAYE01000008.1"/>
</dbReference>
<comment type="caution">
    <text evidence="1">The sequence shown here is derived from an EMBL/GenBank/DDBJ whole genome shotgun (WGS) entry which is preliminary data.</text>
</comment>